<comment type="similarity">
    <text evidence="2 10">Belongs to the mitochondrial carrier (TC 2.A.29) family.</text>
</comment>
<evidence type="ECO:0000256" key="2">
    <source>
        <dbReference type="ARBA" id="ARBA00006375"/>
    </source>
</evidence>
<comment type="subcellular location">
    <subcellularLocation>
        <location evidence="1">Mitochondrion membrane</location>
        <topology evidence="1">Multi-pass membrane protein</topology>
    </subcellularLocation>
</comment>
<evidence type="ECO:0000256" key="3">
    <source>
        <dbReference type="ARBA" id="ARBA00022448"/>
    </source>
</evidence>
<proteinExistence type="inferred from homology"/>
<dbReference type="InParanoid" id="A0A1Y1YK56"/>
<evidence type="ECO:0000256" key="1">
    <source>
        <dbReference type="ARBA" id="ARBA00004225"/>
    </source>
</evidence>
<gene>
    <name evidence="11" type="ORF">K493DRAFT_324147</name>
</gene>
<keyword evidence="7" id="KW-0496">Mitochondrion</keyword>
<organism evidence="11 12">
    <name type="scientific">Basidiobolus meristosporus CBS 931.73</name>
    <dbReference type="NCBI Taxonomy" id="1314790"/>
    <lineage>
        <taxon>Eukaryota</taxon>
        <taxon>Fungi</taxon>
        <taxon>Fungi incertae sedis</taxon>
        <taxon>Zoopagomycota</taxon>
        <taxon>Entomophthoromycotina</taxon>
        <taxon>Basidiobolomycetes</taxon>
        <taxon>Basidiobolales</taxon>
        <taxon>Basidiobolaceae</taxon>
        <taxon>Basidiobolus</taxon>
    </lineage>
</organism>
<feature type="repeat" description="Solcar" evidence="9">
    <location>
        <begin position="123"/>
        <end position="207"/>
    </location>
</feature>
<evidence type="ECO:0000256" key="9">
    <source>
        <dbReference type="PROSITE-ProRule" id="PRU00282"/>
    </source>
</evidence>
<reference evidence="11 12" key="1">
    <citation type="submission" date="2016-07" db="EMBL/GenBank/DDBJ databases">
        <title>Pervasive Adenine N6-methylation of Active Genes in Fungi.</title>
        <authorList>
            <consortium name="DOE Joint Genome Institute"/>
            <person name="Mondo S.J."/>
            <person name="Dannebaum R.O."/>
            <person name="Kuo R.C."/>
            <person name="Labutti K."/>
            <person name="Haridas S."/>
            <person name="Kuo A."/>
            <person name="Salamov A."/>
            <person name="Ahrendt S.R."/>
            <person name="Lipzen A."/>
            <person name="Sullivan W."/>
            <person name="Andreopoulos W.B."/>
            <person name="Clum A."/>
            <person name="Lindquist E."/>
            <person name="Daum C."/>
            <person name="Ramamoorthy G.K."/>
            <person name="Gryganskyi A."/>
            <person name="Culley D."/>
            <person name="Magnuson J.K."/>
            <person name="James T.Y."/>
            <person name="O'Malley M.A."/>
            <person name="Stajich J.E."/>
            <person name="Spatafora J.W."/>
            <person name="Visel A."/>
            <person name="Grigoriev I.V."/>
        </authorList>
    </citation>
    <scope>NUCLEOTIDE SEQUENCE [LARGE SCALE GENOMIC DNA]</scope>
    <source>
        <strain evidence="11 12">CBS 931.73</strain>
    </source>
</reference>
<keyword evidence="12" id="KW-1185">Reference proteome</keyword>
<dbReference type="InterPro" id="IPR049563">
    <property type="entry name" value="TXTP-like"/>
</dbReference>
<keyword evidence="3 10" id="KW-0813">Transport</keyword>
<evidence type="ECO:0000256" key="4">
    <source>
        <dbReference type="ARBA" id="ARBA00022692"/>
    </source>
</evidence>
<protein>
    <submittedName>
        <fullName evidence="11">Mitochondrial carrier</fullName>
    </submittedName>
</protein>
<dbReference type="GO" id="GO:0031966">
    <property type="term" value="C:mitochondrial membrane"/>
    <property type="evidence" value="ECO:0007669"/>
    <property type="project" value="UniProtKB-SubCell"/>
</dbReference>
<dbReference type="InterPro" id="IPR018108">
    <property type="entry name" value="MCP_transmembrane"/>
</dbReference>
<keyword evidence="6" id="KW-1133">Transmembrane helix</keyword>
<evidence type="ECO:0000256" key="7">
    <source>
        <dbReference type="ARBA" id="ARBA00023128"/>
    </source>
</evidence>
<comment type="caution">
    <text evidence="11">The sequence shown here is derived from an EMBL/GenBank/DDBJ whole genome shotgun (WGS) entry which is preliminary data.</text>
</comment>
<keyword evidence="5" id="KW-0677">Repeat</keyword>
<dbReference type="STRING" id="1314790.A0A1Y1YK56"/>
<name>A0A1Y1YK56_9FUNG</name>
<dbReference type="PROSITE" id="PS50920">
    <property type="entry name" value="SOLCAR"/>
    <property type="match status" value="2"/>
</dbReference>
<dbReference type="EMBL" id="MCFE01000117">
    <property type="protein sequence ID" value="ORX98223.1"/>
    <property type="molecule type" value="Genomic_DNA"/>
</dbReference>
<evidence type="ECO:0000256" key="6">
    <source>
        <dbReference type="ARBA" id="ARBA00022989"/>
    </source>
</evidence>
<dbReference type="SUPFAM" id="SSF103506">
    <property type="entry name" value="Mitochondrial carrier"/>
    <property type="match status" value="1"/>
</dbReference>
<evidence type="ECO:0000256" key="5">
    <source>
        <dbReference type="ARBA" id="ARBA00022737"/>
    </source>
</evidence>
<keyword evidence="8 9" id="KW-0472">Membrane</keyword>
<dbReference type="PANTHER" id="PTHR45788">
    <property type="entry name" value="SUCCINATE/FUMARATE MITOCHONDRIAL TRANSPORTER-RELATED"/>
    <property type="match status" value="1"/>
</dbReference>
<keyword evidence="4 9" id="KW-0812">Transmembrane</keyword>
<dbReference type="Pfam" id="PF00153">
    <property type="entry name" value="Mito_carr"/>
    <property type="match status" value="2"/>
</dbReference>
<evidence type="ECO:0000256" key="10">
    <source>
        <dbReference type="RuleBase" id="RU000488"/>
    </source>
</evidence>
<evidence type="ECO:0000256" key="8">
    <source>
        <dbReference type="ARBA" id="ARBA00023136"/>
    </source>
</evidence>
<sequence>MVKLEGVKCLAFFKPIFERLEGKVVPKQSSAALAGVCTGLVQAIGLVTPLELLKVRQQTDLSGKYATQFGTIRHIFKEEGILAFYKGLLPTIVRQSWGLAIKFSCYTHIKGLFEDSSDPTQKLSPWKHMASGGLANVIVGILNSPPDVVKTRMQDQSSVYRTSWECSKLMLKQEGISSFFRGAWLRVLRIAPGGAIQFAAYEYLVSLLEG</sequence>
<dbReference type="Proteomes" id="UP000193498">
    <property type="component" value="Unassembled WGS sequence"/>
</dbReference>
<evidence type="ECO:0000313" key="12">
    <source>
        <dbReference type="Proteomes" id="UP000193498"/>
    </source>
</evidence>
<dbReference type="InterPro" id="IPR023395">
    <property type="entry name" value="MCP_dom_sf"/>
</dbReference>
<feature type="repeat" description="Solcar" evidence="9">
    <location>
        <begin position="29"/>
        <end position="112"/>
    </location>
</feature>
<evidence type="ECO:0000313" key="11">
    <source>
        <dbReference type="EMBL" id="ORX98223.1"/>
    </source>
</evidence>
<dbReference type="AlphaFoldDB" id="A0A1Y1YK56"/>
<dbReference type="Gene3D" id="1.50.40.10">
    <property type="entry name" value="Mitochondrial carrier domain"/>
    <property type="match status" value="1"/>
</dbReference>
<accession>A0A1Y1YK56</accession>
<dbReference type="OrthoDB" id="44467at2759"/>